<keyword evidence="3" id="KW-1185">Reference proteome</keyword>
<reference evidence="3" key="2">
    <citation type="submission" date="2015-01" db="EMBL/GenBank/DDBJ databases">
        <title>Evolutionary Origins and Diversification of the Mycorrhizal Mutualists.</title>
        <authorList>
            <consortium name="DOE Joint Genome Institute"/>
            <consortium name="Mycorrhizal Genomics Consortium"/>
            <person name="Kohler A."/>
            <person name="Kuo A."/>
            <person name="Nagy L.G."/>
            <person name="Floudas D."/>
            <person name="Copeland A."/>
            <person name="Barry K.W."/>
            <person name="Cichocki N."/>
            <person name="Veneault-Fourrey C."/>
            <person name="LaButti K."/>
            <person name="Lindquist E.A."/>
            <person name="Lipzen A."/>
            <person name="Lundell T."/>
            <person name="Morin E."/>
            <person name="Murat C."/>
            <person name="Riley R."/>
            <person name="Ohm R."/>
            <person name="Sun H."/>
            <person name="Tunlid A."/>
            <person name="Henrissat B."/>
            <person name="Grigoriev I.V."/>
            <person name="Hibbett D.S."/>
            <person name="Martin F."/>
        </authorList>
    </citation>
    <scope>NUCLEOTIDE SEQUENCE [LARGE SCALE GENOMIC DNA]</scope>
    <source>
        <strain evidence="3">F 1598</strain>
    </source>
</reference>
<dbReference type="AlphaFoldDB" id="A0A0C3GI77"/>
<dbReference type="STRING" id="765440.A0A0C3GI77"/>
<dbReference type="GO" id="GO:0042256">
    <property type="term" value="P:cytosolic ribosome assembly"/>
    <property type="evidence" value="ECO:0007669"/>
    <property type="project" value="TreeGrafter"/>
</dbReference>
<reference evidence="2 3" key="1">
    <citation type="submission" date="2014-04" db="EMBL/GenBank/DDBJ databases">
        <authorList>
            <consortium name="DOE Joint Genome Institute"/>
            <person name="Kuo A."/>
            <person name="Tarkka M."/>
            <person name="Buscot F."/>
            <person name="Kohler A."/>
            <person name="Nagy L.G."/>
            <person name="Floudas D."/>
            <person name="Copeland A."/>
            <person name="Barry K.W."/>
            <person name="Cichocki N."/>
            <person name="Veneault-Fourrey C."/>
            <person name="LaButti K."/>
            <person name="Lindquist E.A."/>
            <person name="Lipzen A."/>
            <person name="Lundell T."/>
            <person name="Morin E."/>
            <person name="Murat C."/>
            <person name="Sun H."/>
            <person name="Tunlid A."/>
            <person name="Henrissat B."/>
            <person name="Grigoriev I.V."/>
            <person name="Hibbett D.S."/>
            <person name="Martin F."/>
            <person name="Nordberg H.P."/>
            <person name="Cantor M.N."/>
            <person name="Hua S.X."/>
        </authorList>
    </citation>
    <scope>NUCLEOTIDE SEQUENCE [LARGE SCALE GENOMIC DNA]</scope>
    <source>
        <strain evidence="2 3">F 1598</strain>
    </source>
</reference>
<dbReference type="PANTHER" id="PTHR10826:SF1">
    <property type="entry name" value="COMPLEMENT COMPONENT 1 Q SUBCOMPONENT-BINDING PROTEIN, MITOCHONDRIAL"/>
    <property type="match status" value="1"/>
</dbReference>
<dbReference type="Pfam" id="PF02330">
    <property type="entry name" value="MAM33"/>
    <property type="match status" value="1"/>
</dbReference>
<dbReference type="EMBL" id="KN832971">
    <property type="protein sequence ID" value="KIM91354.1"/>
    <property type="molecule type" value="Genomic_DNA"/>
</dbReference>
<dbReference type="HOGENOM" id="CLU_072692_0_0_1"/>
<evidence type="ECO:0008006" key="4">
    <source>
        <dbReference type="Google" id="ProtNLM"/>
    </source>
</evidence>
<accession>A0A0C3GI77</accession>
<gene>
    <name evidence="2" type="ORF">PILCRDRAFT_810627</name>
</gene>
<evidence type="ECO:0000256" key="1">
    <source>
        <dbReference type="SAM" id="MobiDB-lite"/>
    </source>
</evidence>
<dbReference type="SUPFAM" id="SSF54529">
    <property type="entry name" value="Mitochondrial glycoprotein MAM33-like"/>
    <property type="match status" value="1"/>
</dbReference>
<dbReference type="Gene3D" id="3.10.280.10">
    <property type="entry name" value="Mitochondrial glycoprotein"/>
    <property type="match status" value="1"/>
</dbReference>
<feature type="region of interest" description="Disordered" evidence="1">
    <location>
        <begin position="127"/>
        <end position="149"/>
    </location>
</feature>
<evidence type="ECO:0000313" key="2">
    <source>
        <dbReference type="EMBL" id="KIM91354.1"/>
    </source>
</evidence>
<dbReference type="GO" id="GO:0005759">
    <property type="term" value="C:mitochondrial matrix"/>
    <property type="evidence" value="ECO:0007669"/>
    <property type="project" value="InterPro"/>
</dbReference>
<dbReference type="Proteomes" id="UP000054166">
    <property type="component" value="Unassembled WGS sequence"/>
</dbReference>
<organism evidence="2 3">
    <name type="scientific">Piloderma croceum (strain F 1598)</name>
    <dbReference type="NCBI Taxonomy" id="765440"/>
    <lineage>
        <taxon>Eukaryota</taxon>
        <taxon>Fungi</taxon>
        <taxon>Dikarya</taxon>
        <taxon>Basidiomycota</taxon>
        <taxon>Agaricomycotina</taxon>
        <taxon>Agaricomycetes</taxon>
        <taxon>Agaricomycetidae</taxon>
        <taxon>Atheliales</taxon>
        <taxon>Atheliaceae</taxon>
        <taxon>Piloderma</taxon>
    </lineage>
</organism>
<proteinExistence type="predicted"/>
<dbReference type="InterPro" id="IPR036561">
    <property type="entry name" value="MAM33_sf"/>
</dbReference>
<dbReference type="PANTHER" id="PTHR10826">
    <property type="entry name" value="COMPLEMENT COMPONENT 1"/>
    <property type="match status" value="1"/>
</dbReference>
<protein>
    <recommendedName>
        <fullName evidence="4">Mitochondrial glyco protein</fullName>
    </recommendedName>
</protein>
<name>A0A0C3GI77_PILCF</name>
<dbReference type="InParanoid" id="A0A0C3GI77"/>
<dbReference type="InterPro" id="IPR003428">
    <property type="entry name" value="MAM33"/>
</dbReference>
<dbReference type="OrthoDB" id="278212at2759"/>
<evidence type="ECO:0000313" key="3">
    <source>
        <dbReference type="Proteomes" id="UP000054166"/>
    </source>
</evidence>
<dbReference type="FunCoup" id="A0A0C3GI77">
    <property type="interactions" value="111"/>
</dbReference>
<sequence length="270" mass="30206">MSALRSLRQLSVASGRALSLRSAPAARLRLPTLATRASVSATRAFSVSARSLAEGSSDVVLAQKLTEELQYEKTATAEAVEPEFLKSFKAQGIWKIEDTPNVDEVTLARKFGNEDIRLTFSIADIQGQDEDEPFEDEEEEENEENSVEDEPIHSYGLRVAFTITKSNGPGALVIETLCQEGSFIIDALSFFKDAKVGTEISANAEWKRRALYLGPQFDTLDISVQESFETYLQERGVNESLAIFIPEYAEFKEQREYIKWLESVKVFVDL</sequence>